<evidence type="ECO:0008006" key="2">
    <source>
        <dbReference type="Google" id="ProtNLM"/>
    </source>
</evidence>
<protein>
    <recommendedName>
        <fullName evidence="2">Trm112 family protein</fullName>
    </recommendedName>
</protein>
<accession>A0A383BW39</accession>
<name>A0A383BW39_9ZZZZ</name>
<evidence type="ECO:0000313" key="1">
    <source>
        <dbReference type="EMBL" id="SVE23608.1"/>
    </source>
</evidence>
<dbReference type="NCBIfam" id="NF038101">
    <property type="entry name" value="Trm112_arch"/>
    <property type="match status" value="1"/>
</dbReference>
<proteinExistence type="predicted"/>
<dbReference type="InterPro" id="IPR005651">
    <property type="entry name" value="Trm112-like"/>
</dbReference>
<sequence>MRHDLMDILACPLCKSLLTLTVEKEEEDEVITGILRCSQCKEEYPILDAIPNLLPPSLRQA</sequence>
<reference evidence="1" key="1">
    <citation type="submission" date="2018-05" db="EMBL/GenBank/DDBJ databases">
        <authorList>
            <person name="Lanie J.A."/>
            <person name="Ng W.-L."/>
            <person name="Kazmierczak K.M."/>
            <person name="Andrzejewski T.M."/>
            <person name="Davidsen T.M."/>
            <person name="Wayne K.J."/>
            <person name="Tettelin H."/>
            <person name="Glass J.I."/>
            <person name="Rusch D."/>
            <person name="Podicherti R."/>
            <person name="Tsui H.-C.T."/>
            <person name="Winkler M.E."/>
        </authorList>
    </citation>
    <scope>NUCLEOTIDE SEQUENCE</scope>
</reference>
<organism evidence="1">
    <name type="scientific">marine metagenome</name>
    <dbReference type="NCBI Taxonomy" id="408172"/>
    <lineage>
        <taxon>unclassified sequences</taxon>
        <taxon>metagenomes</taxon>
        <taxon>ecological metagenomes</taxon>
    </lineage>
</organism>
<dbReference type="EMBL" id="UINC01203384">
    <property type="protein sequence ID" value="SVE23608.1"/>
    <property type="molecule type" value="Genomic_DNA"/>
</dbReference>
<dbReference type="Gene3D" id="2.20.25.10">
    <property type="match status" value="1"/>
</dbReference>
<dbReference type="Pfam" id="PF03966">
    <property type="entry name" value="Trm112p"/>
    <property type="match status" value="1"/>
</dbReference>
<dbReference type="SUPFAM" id="SSF158997">
    <property type="entry name" value="Trm112p-like"/>
    <property type="match status" value="1"/>
</dbReference>
<gene>
    <name evidence="1" type="ORF">METZ01_LOCUS476462</name>
</gene>
<dbReference type="AlphaFoldDB" id="A0A383BW39"/>